<protein>
    <submittedName>
        <fullName evidence="1">SUPPRESSOR OF ABI3-5</fullName>
    </submittedName>
</protein>
<accession>A0ACC0FJC8</accession>
<sequence>MSKQRSHEGQAPRVSLDYNQPSASAEDKSNSVGASTRSRYKMEAVITKENITTSSGFTTATSTTAAQSVSLEGEDKPRCPGTLVGAPSSSSAAPAAAYAAGSSSMNADAPKTVTPFRIAASALGSYTPPVTSGSGKGRFSEMPVQSVSTHKEQPQTTAERRSLYGSTSSIGDDVSDLGIGDSRVSKFERYSSSRKDGSGMVEPVKAQAMEKKERRDWGVSKRSWIQTWKCKVETVIELSFRRRPLPGSERSQRIKEMIFKTVNGWLC</sequence>
<evidence type="ECO:0000313" key="2">
    <source>
        <dbReference type="Proteomes" id="UP001060215"/>
    </source>
</evidence>
<comment type="caution">
    <text evidence="1">The sequence shown here is derived from an EMBL/GenBank/DDBJ whole genome shotgun (WGS) entry which is preliminary data.</text>
</comment>
<gene>
    <name evidence="1" type="ORF">LOK49_LG13G01755</name>
</gene>
<evidence type="ECO:0000313" key="1">
    <source>
        <dbReference type="EMBL" id="KAI7987546.1"/>
    </source>
</evidence>
<organism evidence="1 2">
    <name type="scientific">Camellia lanceoleosa</name>
    <dbReference type="NCBI Taxonomy" id="1840588"/>
    <lineage>
        <taxon>Eukaryota</taxon>
        <taxon>Viridiplantae</taxon>
        <taxon>Streptophyta</taxon>
        <taxon>Embryophyta</taxon>
        <taxon>Tracheophyta</taxon>
        <taxon>Spermatophyta</taxon>
        <taxon>Magnoliopsida</taxon>
        <taxon>eudicotyledons</taxon>
        <taxon>Gunneridae</taxon>
        <taxon>Pentapetalae</taxon>
        <taxon>asterids</taxon>
        <taxon>Ericales</taxon>
        <taxon>Theaceae</taxon>
        <taxon>Camellia</taxon>
    </lineage>
</organism>
<proteinExistence type="predicted"/>
<dbReference type="Proteomes" id="UP001060215">
    <property type="component" value="Chromosome 14"/>
</dbReference>
<reference evidence="1 2" key="1">
    <citation type="journal article" date="2022" name="Plant J.">
        <title>Chromosome-level genome of Camellia lanceoleosa provides a valuable resource for understanding genome evolution and self-incompatibility.</title>
        <authorList>
            <person name="Gong W."/>
            <person name="Xiao S."/>
            <person name="Wang L."/>
            <person name="Liao Z."/>
            <person name="Chang Y."/>
            <person name="Mo W."/>
            <person name="Hu G."/>
            <person name="Li W."/>
            <person name="Zhao G."/>
            <person name="Zhu H."/>
            <person name="Hu X."/>
            <person name="Ji K."/>
            <person name="Xiang X."/>
            <person name="Song Q."/>
            <person name="Yuan D."/>
            <person name="Jin S."/>
            <person name="Zhang L."/>
        </authorList>
    </citation>
    <scope>NUCLEOTIDE SEQUENCE [LARGE SCALE GENOMIC DNA]</scope>
    <source>
        <strain evidence="1">SQ_2022a</strain>
    </source>
</reference>
<dbReference type="EMBL" id="CM045771">
    <property type="protein sequence ID" value="KAI7987546.1"/>
    <property type="molecule type" value="Genomic_DNA"/>
</dbReference>
<name>A0ACC0FJC8_9ERIC</name>
<keyword evidence="2" id="KW-1185">Reference proteome</keyword>